<dbReference type="InterPro" id="IPR050808">
    <property type="entry name" value="Phage_Integrase"/>
</dbReference>
<dbReference type="Gene3D" id="1.10.150.130">
    <property type="match status" value="1"/>
</dbReference>
<evidence type="ECO:0000259" key="7">
    <source>
        <dbReference type="PROSITE" id="PS51900"/>
    </source>
</evidence>
<dbReference type="OrthoDB" id="9795573at2"/>
<dbReference type="Pfam" id="PF22022">
    <property type="entry name" value="Phage_int_M"/>
    <property type="match status" value="1"/>
</dbReference>
<dbReference type="InterPro" id="IPR011010">
    <property type="entry name" value="DNA_brk_join_enz"/>
</dbReference>
<dbReference type="InterPro" id="IPR010998">
    <property type="entry name" value="Integrase_recombinase_N"/>
</dbReference>
<dbReference type="RefSeq" id="WP_076530750.1">
    <property type="nucleotide sequence ID" value="NZ_FOAC01000001.1"/>
</dbReference>
<dbReference type="Gene3D" id="3.30.160.390">
    <property type="entry name" value="Integrase, DNA-binding domain"/>
    <property type="match status" value="1"/>
</dbReference>
<dbReference type="PROSITE" id="PS51898">
    <property type="entry name" value="TYR_RECOMBINASE"/>
    <property type="match status" value="1"/>
</dbReference>
<dbReference type="InterPro" id="IPR013762">
    <property type="entry name" value="Integrase-like_cat_sf"/>
</dbReference>
<evidence type="ECO:0000256" key="3">
    <source>
        <dbReference type="ARBA" id="ARBA00023125"/>
    </source>
</evidence>
<evidence type="ECO:0000259" key="6">
    <source>
        <dbReference type="PROSITE" id="PS51898"/>
    </source>
</evidence>
<dbReference type="InterPro" id="IPR002104">
    <property type="entry name" value="Integrase_catalytic"/>
</dbReference>
<evidence type="ECO:0000313" key="8">
    <source>
        <dbReference type="EMBL" id="SIR91822.1"/>
    </source>
</evidence>
<dbReference type="STRING" id="573024.SAMN05216208_1598"/>
<comment type="similarity">
    <text evidence="1">Belongs to the 'phage' integrase family.</text>
</comment>
<sequence length="391" mass="43969">MRVGNKLKALAVKSAPPGKHGDGNGLWLLKREDGGGQWSFRYSLWGRRKEMGLGSLKEVTLRDARDAAEDARRDLREGLDPKKQRRIRLGQIRRVSDTLEAVAEDAYESHRKTLKRDDGRWFSPLRVHVLPKLGERPIDQIDQHDIRDALAPLWHSKNETARKALSRLKTVFVHALALGLDVKLQTLENAKVLLGRAEVSCSHIEAMPWADVPEFYGTLGESQAELALRLLILTGVRSGSVLNFDFDQIESGDWVIPSDHLKGRKSQKKTFTVPLSPEALNVLDLVRKHQSSAHAFSNSRGGRIDKMAMRKLLVERGLAARPHGFRSSLRTWLAEATDCPNDVAEAMLAHETGSDVERAYKRTDFLEKRRSWTDLWSNFVTGIEANIAKAA</sequence>
<protein>
    <submittedName>
        <fullName evidence="8">Site-specific recombinase XerD</fullName>
    </submittedName>
</protein>
<dbReference type="Proteomes" id="UP000186019">
    <property type="component" value="Unassembled WGS sequence"/>
</dbReference>
<name>A0A1N7EUV8_9RHOB</name>
<evidence type="ECO:0000256" key="4">
    <source>
        <dbReference type="ARBA" id="ARBA00023172"/>
    </source>
</evidence>
<proteinExistence type="inferred from homology"/>
<dbReference type="SUPFAM" id="SSF56349">
    <property type="entry name" value="DNA breaking-rejoining enzymes"/>
    <property type="match status" value="1"/>
</dbReference>
<dbReference type="GO" id="GO:0006310">
    <property type="term" value="P:DNA recombination"/>
    <property type="evidence" value="ECO:0007669"/>
    <property type="project" value="UniProtKB-KW"/>
</dbReference>
<dbReference type="InterPro" id="IPR053876">
    <property type="entry name" value="Phage_int_M"/>
</dbReference>
<organism evidence="8 9">
    <name type="scientific">Roseovarius nanhaiticus</name>
    <dbReference type="NCBI Taxonomy" id="573024"/>
    <lineage>
        <taxon>Bacteria</taxon>
        <taxon>Pseudomonadati</taxon>
        <taxon>Pseudomonadota</taxon>
        <taxon>Alphaproteobacteria</taxon>
        <taxon>Rhodobacterales</taxon>
        <taxon>Roseobacteraceae</taxon>
        <taxon>Roseovarius</taxon>
    </lineage>
</organism>
<evidence type="ECO:0000256" key="5">
    <source>
        <dbReference type="PROSITE-ProRule" id="PRU01248"/>
    </source>
</evidence>
<feature type="domain" description="Core-binding (CB)" evidence="7">
    <location>
        <begin position="97"/>
        <end position="176"/>
    </location>
</feature>
<evidence type="ECO:0000313" key="9">
    <source>
        <dbReference type="Proteomes" id="UP000186019"/>
    </source>
</evidence>
<dbReference type="InterPro" id="IPR044068">
    <property type="entry name" value="CB"/>
</dbReference>
<dbReference type="Pfam" id="PF00589">
    <property type="entry name" value="Phage_integrase"/>
    <property type="match status" value="1"/>
</dbReference>
<dbReference type="EMBL" id="FTNV01000001">
    <property type="protein sequence ID" value="SIR91822.1"/>
    <property type="molecule type" value="Genomic_DNA"/>
</dbReference>
<keyword evidence="3 5" id="KW-0238">DNA-binding</keyword>
<evidence type="ECO:0000256" key="2">
    <source>
        <dbReference type="ARBA" id="ARBA00022908"/>
    </source>
</evidence>
<accession>A0A1N7EUV8</accession>
<dbReference type="Gene3D" id="1.10.443.10">
    <property type="entry name" value="Intergrase catalytic core"/>
    <property type="match status" value="1"/>
</dbReference>
<dbReference type="PROSITE" id="PS51900">
    <property type="entry name" value="CB"/>
    <property type="match status" value="1"/>
</dbReference>
<dbReference type="InterPro" id="IPR038488">
    <property type="entry name" value="Integrase_DNA-bd_sf"/>
</dbReference>
<keyword evidence="2" id="KW-0229">DNA integration</keyword>
<dbReference type="Pfam" id="PF13356">
    <property type="entry name" value="Arm-DNA-bind_3"/>
    <property type="match status" value="1"/>
</dbReference>
<keyword evidence="4" id="KW-0233">DNA recombination</keyword>
<dbReference type="InterPro" id="IPR025166">
    <property type="entry name" value="Integrase_DNA_bind_dom"/>
</dbReference>
<feature type="domain" description="Tyr recombinase" evidence="6">
    <location>
        <begin position="202"/>
        <end position="373"/>
    </location>
</feature>
<reference evidence="8 9" key="1">
    <citation type="submission" date="2017-01" db="EMBL/GenBank/DDBJ databases">
        <authorList>
            <person name="Mah S.A."/>
            <person name="Swanson W.J."/>
            <person name="Moy G.W."/>
            <person name="Vacquier V.D."/>
        </authorList>
    </citation>
    <scope>NUCLEOTIDE SEQUENCE [LARGE SCALE GENOMIC DNA]</scope>
    <source>
        <strain evidence="8 9">DSM 29590</strain>
    </source>
</reference>
<evidence type="ECO:0000256" key="1">
    <source>
        <dbReference type="ARBA" id="ARBA00008857"/>
    </source>
</evidence>
<dbReference type="GO" id="GO:0003677">
    <property type="term" value="F:DNA binding"/>
    <property type="evidence" value="ECO:0007669"/>
    <property type="project" value="UniProtKB-UniRule"/>
</dbReference>
<dbReference type="PANTHER" id="PTHR30629">
    <property type="entry name" value="PROPHAGE INTEGRASE"/>
    <property type="match status" value="1"/>
</dbReference>
<keyword evidence="9" id="KW-1185">Reference proteome</keyword>
<dbReference type="PANTHER" id="PTHR30629:SF2">
    <property type="entry name" value="PROPHAGE INTEGRASE INTS-RELATED"/>
    <property type="match status" value="1"/>
</dbReference>
<dbReference type="GO" id="GO:0015074">
    <property type="term" value="P:DNA integration"/>
    <property type="evidence" value="ECO:0007669"/>
    <property type="project" value="UniProtKB-KW"/>
</dbReference>
<gene>
    <name evidence="8" type="ORF">SAMN05421666_0537</name>
</gene>
<dbReference type="AlphaFoldDB" id="A0A1N7EUV8"/>